<name>A0ABV9IDT1_9DEIO</name>
<sequence>MQVAIKMVGTAYLAGSRAEASQNLRTILELLQEKGLGPEQFSFSDEPRHPFYRAPFPSPAYDEYLRTTEGQLFLFFFRKTRPAYEFSPGLVAEGLKHNSLALDLEHVAQHQLPGVFELATALADVTTPLFGGLGFPWEAETAEAEDFNSMLNAGSLDLFRNGPDSVAVRTWFGPAFAAQLDPSTLADLGLAVRPTAWSGLEVDLTLNPWTAPFERLASQKEAFNAHLNGLGLLGDYSRTLLRTPGRHWPAVQAQD</sequence>
<proteinExistence type="predicted"/>
<dbReference type="EMBL" id="JBHSEI010000010">
    <property type="protein sequence ID" value="MFC4639771.1"/>
    <property type="molecule type" value="Genomic_DNA"/>
</dbReference>
<organism evidence="1 2">
    <name type="scientific">Deinococcus hohokamensis</name>
    <dbReference type="NCBI Taxonomy" id="309883"/>
    <lineage>
        <taxon>Bacteria</taxon>
        <taxon>Thermotogati</taxon>
        <taxon>Deinococcota</taxon>
        <taxon>Deinococci</taxon>
        <taxon>Deinococcales</taxon>
        <taxon>Deinococcaceae</taxon>
        <taxon>Deinococcus</taxon>
    </lineage>
</organism>
<evidence type="ECO:0000313" key="1">
    <source>
        <dbReference type="EMBL" id="MFC4639771.1"/>
    </source>
</evidence>
<evidence type="ECO:0000313" key="2">
    <source>
        <dbReference type="Proteomes" id="UP001595952"/>
    </source>
</evidence>
<reference evidence="2" key="1">
    <citation type="journal article" date="2019" name="Int. J. Syst. Evol. Microbiol.">
        <title>The Global Catalogue of Microorganisms (GCM) 10K type strain sequencing project: providing services to taxonomists for standard genome sequencing and annotation.</title>
        <authorList>
            <consortium name="The Broad Institute Genomics Platform"/>
            <consortium name="The Broad Institute Genome Sequencing Center for Infectious Disease"/>
            <person name="Wu L."/>
            <person name="Ma J."/>
        </authorList>
    </citation>
    <scope>NUCLEOTIDE SEQUENCE [LARGE SCALE GENOMIC DNA]</scope>
    <source>
        <strain evidence="2">CCUG 55995</strain>
    </source>
</reference>
<dbReference type="Proteomes" id="UP001595952">
    <property type="component" value="Unassembled WGS sequence"/>
</dbReference>
<gene>
    <name evidence="1" type="ORF">ACFO0D_15645</name>
</gene>
<protein>
    <submittedName>
        <fullName evidence="1">Uncharacterized protein</fullName>
    </submittedName>
</protein>
<dbReference type="RefSeq" id="WP_380062749.1">
    <property type="nucleotide sequence ID" value="NZ_JBHSEI010000010.1"/>
</dbReference>
<keyword evidence="2" id="KW-1185">Reference proteome</keyword>
<comment type="caution">
    <text evidence="1">The sequence shown here is derived from an EMBL/GenBank/DDBJ whole genome shotgun (WGS) entry which is preliminary data.</text>
</comment>
<accession>A0ABV9IDT1</accession>